<keyword evidence="16" id="KW-1185">Reference proteome</keyword>
<dbReference type="InterPro" id="IPR020845">
    <property type="entry name" value="AMP-binding_CS"/>
</dbReference>
<evidence type="ECO:0000256" key="10">
    <source>
        <dbReference type="ARBA" id="ARBA00023223"/>
    </source>
</evidence>
<evidence type="ECO:0000259" key="14">
    <source>
        <dbReference type="Pfam" id="PF13193"/>
    </source>
</evidence>
<dbReference type="GO" id="GO:0004467">
    <property type="term" value="F:long-chain fatty acid-CoA ligase activity"/>
    <property type="evidence" value="ECO:0007669"/>
    <property type="project" value="TreeGrafter"/>
</dbReference>
<dbReference type="InterPro" id="IPR025110">
    <property type="entry name" value="AMP-bd_C"/>
</dbReference>
<dbReference type="SUPFAM" id="SSF56801">
    <property type="entry name" value="Acetyl-CoA synthetase-like"/>
    <property type="match status" value="1"/>
</dbReference>
<feature type="domain" description="AMP-dependent synthetase/ligase" evidence="13">
    <location>
        <begin position="91"/>
        <end position="469"/>
    </location>
</feature>
<dbReference type="PANTHER" id="PTHR24096">
    <property type="entry name" value="LONG-CHAIN-FATTY-ACID--COA LIGASE"/>
    <property type="match status" value="1"/>
</dbReference>
<keyword evidence="10" id="KW-0455">Luminescence</keyword>
<keyword evidence="11" id="KW-0599">Photoprotein</keyword>
<keyword evidence="8" id="KW-0503">Monooxygenase</keyword>
<dbReference type="FunFam" id="3.30.300.30:FF:000007">
    <property type="entry name" value="4-coumarate--CoA ligase 2"/>
    <property type="match status" value="1"/>
</dbReference>
<evidence type="ECO:0000256" key="6">
    <source>
        <dbReference type="ARBA" id="ARBA00022840"/>
    </source>
</evidence>
<keyword evidence="9" id="KW-0576">Peroxisome</keyword>
<dbReference type="InterPro" id="IPR042099">
    <property type="entry name" value="ANL_N_sf"/>
</dbReference>
<evidence type="ECO:0000313" key="16">
    <source>
        <dbReference type="Proteomes" id="UP001168990"/>
    </source>
</evidence>
<dbReference type="GO" id="GO:0004497">
    <property type="term" value="F:monooxygenase activity"/>
    <property type="evidence" value="ECO:0007669"/>
    <property type="project" value="UniProtKB-KW"/>
</dbReference>
<keyword evidence="5" id="KW-0547">Nucleotide-binding</keyword>
<dbReference type="Gene3D" id="3.30.300.30">
    <property type="match status" value="1"/>
</dbReference>
<evidence type="ECO:0000259" key="13">
    <source>
        <dbReference type="Pfam" id="PF00501"/>
    </source>
</evidence>
<comment type="catalytic activity">
    <reaction evidence="12">
        <text>firefly D-luciferin + ATP + O2 = firefly oxyluciferin + hnu + AMP + CO2 + diphosphate</text>
        <dbReference type="Rhea" id="RHEA:10732"/>
        <dbReference type="ChEBI" id="CHEBI:15379"/>
        <dbReference type="ChEBI" id="CHEBI:16526"/>
        <dbReference type="ChEBI" id="CHEBI:16792"/>
        <dbReference type="ChEBI" id="CHEBI:30212"/>
        <dbReference type="ChEBI" id="CHEBI:30616"/>
        <dbReference type="ChEBI" id="CHEBI:33019"/>
        <dbReference type="ChEBI" id="CHEBI:58038"/>
        <dbReference type="ChEBI" id="CHEBI:456215"/>
        <dbReference type="EC" id="1.13.12.7"/>
    </reaction>
</comment>
<dbReference type="Pfam" id="PF13193">
    <property type="entry name" value="AMP-binding_C"/>
    <property type="match status" value="1"/>
</dbReference>
<evidence type="ECO:0000256" key="8">
    <source>
        <dbReference type="ARBA" id="ARBA00023033"/>
    </source>
</evidence>
<evidence type="ECO:0000256" key="2">
    <source>
        <dbReference type="ARBA" id="ARBA00006432"/>
    </source>
</evidence>
<dbReference type="FunFam" id="3.40.50.12780:FF:000003">
    <property type="entry name" value="Long-chain-fatty-acid--CoA ligase FadD"/>
    <property type="match status" value="1"/>
</dbReference>
<comment type="subcellular location">
    <subcellularLocation>
        <location evidence="1">Peroxisome</location>
    </subcellularLocation>
</comment>
<evidence type="ECO:0000256" key="5">
    <source>
        <dbReference type="ARBA" id="ARBA00022741"/>
    </source>
</evidence>
<dbReference type="PANTHER" id="PTHR24096:SF422">
    <property type="entry name" value="BCDNA.GH02901"/>
    <property type="match status" value="1"/>
</dbReference>
<evidence type="ECO:0000313" key="15">
    <source>
        <dbReference type="EMBL" id="KAK0158301.1"/>
    </source>
</evidence>
<evidence type="ECO:0000256" key="3">
    <source>
        <dbReference type="ARBA" id="ARBA00012532"/>
    </source>
</evidence>
<dbReference type="PROSITE" id="PS00455">
    <property type="entry name" value="AMP_BINDING"/>
    <property type="match status" value="1"/>
</dbReference>
<evidence type="ECO:0000256" key="1">
    <source>
        <dbReference type="ARBA" id="ARBA00004275"/>
    </source>
</evidence>
<proteinExistence type="inferred from homology"/>
<dbReference type="AlphaFoldDB" id="A0AA39C5K5"/>
<dbReference type="GO" id="GO:0008218">
    <property type="term" value="P:bioluminescence"/>
    <property type="evidence" value="ECO:0007669"/>
    <property type="project" value="UniProtKB-KW"/>
</dbReference>
<reference evidence="15" key="2">
    <citation type="submission" date="2023-03" db="EMBL/GenBank/DDBJ databases">
        <authorList>
            <person name="Inwood S.N."/>
            <person name="Skelly J.G."/>
            <person name="Guhlin J."/>
            <person name="Harrop T.W.R."/>
            <person name="Goldson S.G."/>
            <person name="Dearden P.K."/>
        </authorList>
    </citation>
    <scope>NUCLEOTIDE SEQUENCE</scope>
    <source>
        <strain evidence="15">Irish</strain>
        <tissue evidence="15">Whole body</tissue>
    </source>
</reference>
<gene>
    <name evidence="15" type="ORF">PV328_009320</name>
</gene>
<dbReference type="EMBL" id="JAQQBS010001424">
    <property type="protein sequence ID" value="KAK0158301.1"/>
    <property type="molecule type" value="Genomic_DNA"/>
</dbReference>
<dbReference type="Proteomes" id="UP001168990">
    <property type="component" value="Unassembled WGS sequence"/>
</dbReference>
<evidence type="ECO:0000256" key="9">
    <source>
        <dbReference type="ARBA" id="ARBA00023140"/>
    </source>
</evidence>
<name>A0AA39C5K5_9HYME</name>
<protein>
    <recommendedName>
        <fullName evidence="4">Luciferin 4-monooxygenase</fullName>
        <ecNumber evidence="3">1.13.12.7</ecNumber>
    </recommendedName>
</protein>
<sequence>MSRLNITRRIFTNNNKFNCFSIPIIDQIISDRVVNTHLGKNTTKLYQKRNNSNYESYPKLTGSFVEENNIYKSFLPDIEEKKMYLHEHVWENIDKWSDKTAVVCSITGRSYNYGQLRRLCGRLATSLRKSNLRPGDTIAIIAPNIPEYAIVVMGASEAGLKLTLINPIYTVEEIKKQLANSKTAAVITVPDKYPIVAKSILEIPTIRLPIIIINDGSSMPSSNVIHFNELVSDDIEEFENTGEKTERSVDCDTLFLPYSSGTTGLPKGVELTHRNVVVNILQQNVKELITESAIGIDQEIVPIFLPLYHIYGLIVGLCNHLGRGDKLICMPQFSSNALLEVLEKNRTTLFYAAPPVYQLIINDERFKKRHMESVKLTMSGAAPIGSEVLSKFFARIQIEMAFLQGYGMTETSPVVSKSKGAPLETVGYLVPNCHVRIVGCNDNNMGKNLGLNEVGEIFVRGPHVMKGYYNNQKATADCFEDDWLKTGDLGSFDKNGFLHINGRLKELIKVQGHQVSPAELEDIIQGHENVADAAVIGVPHERYGEVPKAFVVAKPNVKINEQEIKDFVAKQVAKYKQLGKVVFIDVIPKSQAGKILRKDLQKMQ</sequence>
<dbReference type="InterPro" id="IPR000873">
    <property type="entry name" value="AMP-dep_synth/lig_dom"/>
</dbReference>
<evidence type="ECO:0000256" key="4">
    <source>
        <dbReference type="ARBA" id="ARBA00019043"/>
    </source>
</evidence>
<keyword evidence="7" id="KW-0560">Oxidoreductase</keyword>
<dbReference type="GO" id="GO:0005777">
    <property type="term" value="C:peroxisome"/>
    <property type="evidence" value="ECO:0007669"/>
    <property type="project" value="UniProtKB-SubCell"/>
</dbReference>
<organism evidence="15 16">
    <name type="scientific">Microctonus aethiopoides</name>
    <dbReference type="NCBI Taxonomy" id="144406"/>
    <lineage>
        <taxon>Eukaryota</taxon>
        <taxon>Metazoa</taxon>
        <taxon>Ecdysozoa</taxon>
        <taxon>Arthropoda</taxon>
        <taxon>Hexapoda</taxon>
        <taxon>Insecta</taxon>
        <taxon>Pterygota</taxon>
        <taxon>Neoptera</taxon>
        <taxon>Endopterygota</taxon>
        <taxon>Hymenoptera</taxon>
        <taxon>Apocrita</taxon>
        <taxon>Ichneumonoidea</taxon>
        <taxon>Braconidae</taxon>
        <taxon>Euphorinae</taxon>
        <taxon>Microctonus</taxon>
    </lineage>
</organism>
<reference evidence="15" key="1">
    <citation type="journal article" date="2023" name="bioRxiv">
        <title>Scaffold-level genome assemblies of two parasitoid biocontrol wasps reveal the parthenogenesis mechanism and an associated novel virus.</title>
        <authorList>
            <person name="Inwood S."/>
            <person name="Skelly J."/>
            <person name="Guhlin J."/>
            <person name="Harrop T."/>
            <person name="Goldson S."/>
            <person name="Dearden P."/>
        </authorList>
    </citation>
    <scope>NUCLEOTIDE SEQUENCE</scope>
    <source>
        <strain evidence="15">Irish</strain>
        <tissue evidence="15">Whole body</tissue>
    </source>
</reference>
<dbReference type="Gene3D" id="3.40.50.12780">
    <property type="entry name" value="N-terminal domain of ligase-like"/>
    <property type="match status" value="1"/>
</dbReference>
<dbReference type="GO" id="GO:0005524">
    <property type="term" value="F:ATP binding"/>
    <property type="evidence" value="ECO:0007669"/>
    <property type="project" value="UniProtKB-KW"/>
</dbReference>
<evidence type="ECO:0000256" key="7">
    <source>
        <dbReference type="ARBA" id="ARBA00023002"/>
    </source>
</evidence>
<comment type="similarity">
    <text evidence="2">Belongs to the ATP-dependent AMP-binding enzyme family.</text>
</comment>
<evidence type="ECO:0000256" key="11">
    <source>
        <dbReference type="ARBA" id="ARBA00023262"/>
    </source>
</evidence>
<dbReference type="EC" id="1.13.12.7" evidence="3"/>
<comment type="caution">
    <text evidence="15">The sequence shown here is derived from an EMBL/GenBank/DDBJ whole genome shotgun (WGS) entry which is preliminary data.</text>
</comment>
<dbReference type="InterPro" id="IPR045851">
    <property type="entry name" value="AMP-bd_C_sf"/>
</dbReference>
<accession>A0AA39C5K5</accession>
<keyword evidence="6" id="KW-0067">ATP-binding</keyword>
<evidence type="ECO:0000256" key="12">
    <source>
        <dbReference type="ARBA" id="ARBA00048497"/>
    </source>
</evidence>
<feature type="domain" description="AMP-binding enzyme C-terminal" evidence="14">
    <location>
        <begin position="519"/>
        <end position="594"/>
    </location>
</feature>
<dbReference type="Pfam" id="PF00501">
    <property type="entry name" value="AMP-binding"/>
    <property type="match status" value="1"/>
</dbReference>
<dbReference type="GO" id="GO:0046949">
    <property type="term" value="P:fatty-acyl-CoA biosynthetic process"/>
    <property type="evidence" value="ECO:0007669"/>
    <property type="project" value="TreeGrafter"/>
</dbReference>